<name>A0A6J7WYF5_9CAUD</name>
<proteinExistence type="predicted"/>
<dbReference type="EMBL" id="LR798306">
    <property type="protein sequence ID" value="CAB5223129.1"/>
    <property type="molecule type" value="Genomic_DNA"/>
</dbReference>
<accession>A0A6J7WYF5</accession>
<protein>
    <submittedName>
        <fullName evidence="1">Uncharacterized protein</fullName>
    </submittedName>
</protein>
<reference evidence="1" key="1">
    <citation type="submission" date="2020-05" db="EMBL/GenBank/DDBJ databases">
        <authorList>
            <person name="Chiriac C."/>
            <person name="Salcher M."/>
            <person name="Ghai R."/>
            <person name="Kavagutti S V."/>
        </authorList>
    </citation>
    <scope>NUCLEOTIDE SEQUENCE</scope>
</reference>
<organism evidence="1">
    <name type="scientific">uncultured Caudovirales phage</name>
    <dbReference type="NCBI Taxonomy" id="2100421"/>
    <lineage>
        <taxon>Viruses</taxon>
        <taxon>Duplodnaviria</taxon>
        <taxon>Heunggongvirae</taxon>
        <taxon>Uroviricota</taxon>
        <taxon>Caudoviricetes</taxon>
        <taxon>Peduoviridae</taxon>
        <taxon>Maltschvirus</taxon>
        <taxon>Maltschvirus maltsch</taxon>
    </lineage>
</organism>
<gene>
    <name evidence="1" type="ORF">UFOVP378_57</name>
</gene>
<sequence length="151" mass="16649">MGGLLAPKVEIEIEIKSQEEDEGDACPLATQDVEENLKNRQKAIDKANYGPMNPNEPNTDYWRKLANGWRLSPGQAKKSLCGNCAAFIQTESMMDCIEKGLGEPDAWEVIDAGDLGYCDMFHFKCAAKRTCAAWIVGGPVTDESEDENESE</sequence>
<evidence type="ECO:0000313" key="1">
    <source>
        <dbReference type="EMBL" id="CAB5223129.1"/>
    </source>
</evidence>